<gene>
    <name evidence="3" type="ORF">DEM27_02270</name>
</gene>
<dbReference type="GO" id="GO:0040029">
    <property type="term" value="P:epigenetic regulation of gene expression"/>
    <property type="evidence" value="ECO:0007669"/>
    <property type="project" value="TreeGrafter"/>
</dbReference>
<dbReference type="Proteomes" id="UP000245252">
    <property type="component" value="Unassembled WGS sequence"/>
</dbReference>
<organism evidence="3 4">
    <name type="scientific">Metarhizobium album</name>
    <dbReference type="NCBI Taxonomy" id="2182425"/>
    <lineage>
        <taxon>Bacteria</taxon>
        <taxon>Pseudomonadati</taxon>
        <taxon>Pseudomonadota</taxon>
        <taxon>Alphaproteobacteria</taxon>
        <taxon>Hyphomicrobiales</taxon>
        <taxon>Rhizobiaceae</taxon>
        <taxon>Metarhizobium</taxon>
    </lineage>
</organism>
<dbReference type="RefSeq" id="WP_109456554.1">
    <property type="nucleotide sequence ID" value="NZ_QFBC01000001.1"/>
</dbReference>
<evidence type="ECO:0000259" key="2">
    <source>
        <dbReference type="Pfam" id="PF00850"/>
    </source>
</evidence>
<dbReference type="PRINTS" id="PR01270">
    <property type="entry name" value="HDASUPER"/>
</dbReference>
<evidence type="ECO:0000256" key="1">
    <source>
        <dbReference type="ARBA" id="ARBA00005947"/>
    </source>
</evidence>
<dbReference type="PANTHER" id="PTHR10625:SF10">
    <property type="entry name" value="HISTONE DEACETYLASE HDAC1"/>
    <property type="match status" value="1"/>
</dbReference>
<dbReference type="InterPro" id="IPR037138">
    <property type="entry name" value="His_deacetylse_dom_sf"/>
</dbReference>
<sequence length="311" mass="34083">MTTRLYEHPVFLEHNTPPGHPERADRLRSLNIALEHANFSGLQRHQAPQANEDAVLLAHPEEHLFSVMRAVPEEEDEINQIESDTYASQKSLQAALTGIGGAMAAVDDVFAGRADNVFVASRPPGHHAERSRAMGFCLFNTIAIAARHARKAHGAERVAIVDWDVHHGNGTQDIFWDDPDVLFCSTHQMPLYPGTGRKDEEGASGNIVNAPLSANDGSDHFREAFKSRVLPALKDFSPDLILISAGFDAHHRDPLAQINLVGEDFDWATGRLMEIADRTAGNRIVSILEGGYDLEGLAESAGLHISRLMRG</sequence>
<dbReference type="PANTHER" id="PTHR10625">
    <property type="entry name" value="HISTONE DEACETYLASE HDAC1-RELATED"/>
    <property type="match status" value="1"/>
</dbReference>
<comment type="similarity">
    <text evidence="1">Belongs to the histone deacetylase family.</text>
</comment>
<dbReference type="EMBL" id="QFBC01000001">
    <property type="protein sequence ID" value="PWE58037.1"/>
    <property type="molecule type" value="Genomic_DNA"/>
</dbReference>
<dbReference type="CDD" id="cd11599">
    <property type="entry name" value="HDAC_classII_2"/>
    <property type="match status" value="1"/>
</dbReference>
<dbReference type="InterPro" id="IPR000286">
    <property type="entry name" value="HDACs"/>
</dbReference>
<dbReference type="Pfam" id="PF00850">
    <property type="entry name" value="Hist_deacetyl"/>
    <property type="match status" value="1"/>
</dbReference>
<evidence type="ECO:0000313" key="4">
    <source>
        <dbReference type="Proteomes" id="UP000245252"/>
    </source>
</evidence>
<accession>A0A2U2DXI5</accession>
<evidence type="ECO:0000313" key="3">
    <source>
        <dbReference type="EMBL" id="PWE58037.1"/>
    </source>
</evidence>
<dbReference type="InterPro" id="IPR023801">
    <property type="entry name" value="His_deacetylse_dom"/>
</dbReference>
<keyword evidence="4" id="KW-1185">Reference proteome</keyword>
<protein>
    <submittedName>
        <fullName evidence="3">Acetoin utilization protein</fullName>
    </submittedName>
</protein>
<dbReference type="GO" id="GO:0004407">
    <property type="term" value="F:histone deacetylase activity"/>
    <property type="evidence" value="ECO:0007669"/>
    <property type="project" value="TreeGrafter"/>
</dbReference>
<dbReference type="AlphaFoldDB" id="A0A2U2DXI5"/>
<dbReference type="Gene3D" id="3.40.800.20">
    <property type="entry name" value="Histone deacetylase domain"/>
    <property type="match status" value="1"/>
</dbReference>
<comment type="caution">
    <text evidence="3">The sequence shown here is derived from an EMBL/GenBank/DDBJ whole genome shotgun (WGS) entry which is preliminary data.</text>
</comment>
<proteinExistence type="inferred from homology"/>
<dbReference type="OrthoDB" id="9808367at2"/>
<name>A0A2U2DXI5_9HYPH</name>
<reference evidence="3 4" key="1">
    <citation type="submission" date="2018-05" db="EMBL/GenBank/DDBJ databases">
        <title>The draft genome of strain NS-104.</title>
        <authorList>
            <person name="Hang P."/>
            <person name="Jiang J."/>
        </authorList>
    </citation>
    <scope>NUCLEOTIDE SEQUENCE [LARGE SCALE GENOMIC DNA]</scope>
    <source>
        <strain evidence="3 4">NS-104</strain>
    </source>
</reference>
<dbReference type="SUPFAM" id="SSF52768">
    <property type="entry name" value="Arginase/deacetylase"/>
    <property type="match status" value="1"/>
</dbReference>
<dbReference type="InterPro" id="IPR023696">
    <property type="entry name" value="Ureohydrolase_dom_sf"/>
</dbReference>
<feature type="domain" description="Histone deacetylase" evidence="2">
    <location>
        <begin position="20"/>
        <end position="306"/>
    </location>
</feature>